<evidence type="ECO:0000313" key="1">
    <source>
        <dbReference type="EMBL" id="DAD72982.1"/>
    </source>
</evidence>
<protein>
    <submittedName>
        <fullName evidence="1">Uncharacterized protein</fullName>
    </submittedName>
</protein>
<organism evidence="1">
    <name type="scientific">Siphoviridae sp. ctMAv2</name>
    <dbReference type="NCBI Taxonomy" id="2826258"/>
    <lineage>
        <taxon>Viruses</taxon>
        <taxon>Duplodnaviria</taxon>
        <taxon>Heunggongvirae</taxon>
        <taxon>Uroviricota</taxon>
        <taxon>Caudoviricetes</taxon>
    </lineage>
</organism>
<dbReference type="EMBL" id="BK014727">
    <property type="protein sequence ID" value="DAD72982.1"/>
    <property type="molecule type" value="Genomic_DNA"/>
</dbReference>
<reference evidence="1" key="1">
    <citation type="journal article" date="2021" name="Proc. Natl. Acad. Sci. U.S.A.">
        <title>A Catalog of Tens of Thousands of Viruses from Human Metagenomes Reveals Hidden Associations with Chronic Diseases.</title>
        <authorList>
            <person name="Tisza M.J."/>
            <person name="Buck C.B."/>
        </authorList>
    </citation>
    <scope>NUCLEOTIDE SEQUENCE</scope>
    <source>
        <strain evidence="1">CtMAv2</strain>
    </source>
</reference>
<proteinExistence type="predicted"/>
<name>A0A8S5LSN6_9CAUD</name>
<sequence length="46" mass="5108">MTDGITTADPRGGQNLCRLGSVERAGGHTHKNWYSNGVYRTRTESR</sequence>
<accession>A0A8S5LSN6</accession>